<keyword evidence="4 6" id="KW-0863">Zinc-finger</keyword>
<feature type="repeat" description="WD" evidence="7">
    <location>
        <begin position="464"/>
        <end position="504"/>
    </location>
</feature>
<evidence type="ECO:0000256" key="2">
    <source>
        <dbReference type="ARBA" id="ARBA00022723"/>
    </source>
</evidence>
<dbReference type="PROSITE" id="PS50089">
    <property type="entry name" value="ZF_RING_2"/>
    <property type="match status" value="1"/>
</dbReference>
<dbReference type="PROSITE" id="PS00518">
    <property type="entry name" value="ZF_RING_1"/>
    <property type="match status" value="1"/>
</dbReference>
<dbReference type="InterPro" id="IPR017907">
    <property type="entry name" value="Znf_RING_CS"/>
</dbReference>
<dbReference type="InterPro" id="IPR013083">
    <property type="entry name" value="Znf_RING/FYVE/PHD"/>
</dbReference>
<dbReference type="PROSITE" id="PS50082">
    <property type="entry name" value="WD_REPEATS_2"/>
    <property type="match status" value="3"/>
</dbReference>
<feature type="domain" description="RING-type" evidence="9">
    <location>
        <begin position="23"/>
        <end position="61"/>
    </location>
</feature>
<dbReference type="InterPro" id="IPR036322">
    <property type="entry name" value="WD40_repeat_dom_sf"/>
</dbReference>
<evidence type="ECO:0000256" key="5">
    <source>
        <dbReference type="ARBA" id="ARBA00022833"/>
    </source>
</evidence>
<dbReference type="EMBL" id="CAJFDI010000006">
    <property type="protein sequence ID" value="CAD5235755.1"/>
    <property type="molecule type" value="Genomic_DNA"/>
</dbReference>
<protein>
    <submittedName>
        <fullName evidence="10">(pine wood nematode) hypothetical protein</fullName>
    </submittedName>
</protein>
<dbReference type="Proteomes" id="UP000659654">
    <property type="component" value="Unassembled WGS sequence"/>
</dbReference>
<accession>A0A1I7S0K6</accession>
<dbReference type="InterPro" id="IPR001841">
    <property type="entry name" value="Znf_RING"/>
</dbReference>
<feature type="coiled-coil region" evidence="8">
    <location>
        <begin position="156"/>
        <end position="190"/>
    </location>
</feature>
<dbReference type="Pfam" id="PF13923">
    <property type="entry name" value="zf-C3HC4_2"/>
    <property type="match status" value="1"/>
</dbReference>
<keyword evidence="2" id="KW-0479">Metal-binding</keyword>
<dbReference type="InterPro" id="IPR015943">
    <property type="entry name" value="WD40/YVTN_repeat-like_dom_sf"/>
</dbReference>
<dbReference type="WBParaSite" id="BXY_0653000.1">
    <property type="protein sequence ID" value="BXY_0653000.1"/>
    <property type="gene ID" value="BXY_0653000"/>
</dbReference>
<sequence length="602" mass="68127">MAEASDTGSAGAAGPSTGSAETCRICLQILNAPYSTICGHTFCRSCIVRHLSIKPNCPQCDTELDVTNRSHLIPNHKAAELIENVKKSRENTKALKRLASEMTEDLAMDNISDLLDTRNGLPLEESMLKKETVEFFKRQRRAMKLTEEEKKRVLLNEFFDQVIDEREQQLNKLQDELVQLRADKARANVNIDTGVISQRVVPNPDLDSPRSSTDSIATVRQMRKLRRRITQNLSSLEPCYFDIKSDVTKKYEPGRDYLEEFSHVLTGISQYAEIKRLATLNYNIETSSNLSIVSSIEFDRDGEFFVVAGVTKKIKLYDYNSVVRSDTGIHYPLQQLQCTSKISNVSWNPYIKHVLASSDYDGKVQLWDTNTCKNFQTFREHEKRCWTVQFNNVDPHIMASGSDDAKVKIWTMNQPHSVGTVDAKVNVCCVYFSPTNRNNFVFGSADHGVHLYDLRNTSRPVSVFRGHKKAVSYVKYCSDAEVVSASTDSTLRLWDAKTSRCKRVMRGHQNEKNFVGLATDGNHIVCGSENNQLYVYFKNVEQPILKYDFTSRQADSEANEVSLVSQNETSTNDFVSAVCWKRNSNVIVAANSQGTTHILQLL</sequence>
<dbReference type="PANTHER" id="PTHR44080">
    <property type="entry name" value="E3 UBIQUITIN-PROTEIN LIGASE COP1"/>
    <property type="match status" value="1"/>
</dbReference>
<reference evidence="10" key="2">
    <citation type="submission" date="2020-09" db="EMBL/GenBank/DDBJ databases">
        <authorList>
            <person name="Kikuchi T."/>
        </authorList>
    </citation>
    <scope>NUCLEOTIDE SEQUENCE</scope>
    <source>
        <strain evidence="10">Ka4C1</strain>
    </source>
</reference>
<dbReference type="SMART" id="SM00320">
    <property type="entry name" value="WD40"/>
    <property type="match status" value="7"/>
</dbReference>
<dbReference type="SUPFAM" id="SSF57850">
    <property type="entry name" value="RING/U-box"/>
    <property type="match status" value="1"/>
</dbReference>
<dbReference type="SUPFAM" id="SSF50978">
    <property type="entry name" value="WD40 repeat-like"/>
    <property type="match status" value="1"/>
</dbReference>
<name>A0A1I7S0K6_BURXY</name>
<dbReference type="Pfam" id="PF00400">
    <property type="entry name" value="WD40"/>
    <property type="match status" value="4"/>
</dbReference>
<feature type="repeat" description="WD" evidence="7">
    <location>
        <begin position="342"/>
        <end position="377"/>
    </location>
</feature>
<organism evidence="11 13">
    <name type="scientific">Bursaphelenchus xylophilus</name>
    <name type="common">Pinewood nematode worm</name>
    <name type="synonym">Aphelenchoides xylophilus</name>
    <dbReference type="NCBI Taxonomy" id="6326"/>
    <lineage>
        <taxon>Eukaryota</taxon>
        <taxon>Metazoa</taxon>
        <taxon>Ecdysozoa</taxon>
        <taxon>Nematoda</taxon>
        <taxon>Chromadorea</taxon>
        <taxon>Rhabditida</taxon>
        <taxon>Tylenchina</taxon>
        <taxon>Tylenchomorpha</taxon>
        <taxon>Aphelenchoidea</taxon>
        <taxon>Aphelenchoididae</taxon>
        <taxon>Bursaphelenchus</taxon>
    </lineage>
</organism>
<dbReference type="InterPro" id="IPR042755">
    <property type="entry name" value="COP1"/>
</dbReference>
<dbReference type="InterPro" id="IPR020472">
    <property type="entry name" value="WD40_PAC1"/>
</dbReference>
<keyword evidence="3" id="KW-0677">Repeat</keyword>
<dbReference type="AlphaFoldDB" id="A0A1I7S0K6"/>
<dbReference type="PROSITE" id="PS50294">
    <property type="entry name" value="WD_REPEATS_REGION"/>
    <property type="match status" value="1"/>
</dbReference>
<evidence type="ECO:0000256" key="8">
    <source>
        <dbReference type="SAM" id="Coils"/>
    </source>
</evidence>
<dbReference type="CDD" id="cd00200">
    <property type="entry name" value="WD40"/>
    <property type="match status" value="1"/>
</dbReference>
<dbReference type="InterPro" id="IPR001680">
    <property type="entry name" value="WD40_rpt"/>
</dbReference>
<dbReference type="PANTHER" id="PTHR44080:SF1">
    <property type="entry name" value="E3 UBIQUITIN-PROTEIN LIGASE COP1"/>
    <property type="match status" value="1"/>
</dbReference>
<reference evidence="13" key="1">
    <citation type="submission" date="2016-11" db="UniProtKB">
        <authorList>
            <consortium name="WormBaseParasite"/>
        </authorList>
    </citation>
    <scope>IDENTIFICATION</scope>
</reference>
<dbReference type="Proteomes" id="UP000582659">
    <property type="component" value="Unassembled WGS sequence"/>
</dbReference>
<evidence type="ECO:0000313" key="13">
    <source>
        <dbReference type="WBParaSite" id="BXY_0653000.1"/>
    </source>
</evidence>
<dbReference type="GO" id="GO:0061630">
    <property type="term" value="F:ubiquitin protein ligase activity"/>
    <property type="evidence" value="ECO:0007669"/>
    <property type="project" value="InterPro"/>
</dbReference>
<dbReference type="Gene3D" id="3.30.40.10">
    <property type="entry name" value="Zinc/RING finger domain, C3HC4 (zinc finger)"/>
    <property type="match status" value="1"/>
</dbReference>
<dbReference type="Gene3D" id="2.130.10.10">
    <property type="entry name" value="YVTN repeat-like/Quinoprotein amine dehydrogenase"/>
    <property type="match status" value="1"/>
</dbReference>
<dbReference type="OrthoDB" id="273771at2759"/>
<evidence type="ECO:0000256" key="7">
    <source>
        <dbReference type="PROSITE-ProRule" id="PRU00221"/>
    </source>
</evidence>
<keyword evidence="1 7" id="KW-0853">WD repeat</keyword>
<evidence type="ECO:0000259" key="9">
    <source>
        <dbReference type="PROSITE" id="PS50089"/>
    </source>
</evidence>
<evidence type="ECO:0000256" key="6">
    <source>
        <dbReference type="PROSITE-ProRule" id="PRU00175"/>
    </source>
</evidence>
<dbReference type="SMART" id="SM00184">
    <property type="entry name" value="RING"/>
    <property type="match status" value="1"/>
</dbReference>
<dbReference type="GO" id="GO:0008270">
    <property type="term" value="F:zinc ion binding"/>
    <property type="evidence" value="ECO:0007669"/>
    <property type="project" value="UniProtKB-KW"/>
</dbReference>
<keyword evidence="12" id="KW-1185">Reference proteome</keyword>
<evidence type="ECO:0000313" key="12">
    <source>
        <dbReference type="Proteomes" id="UP000659654"/>
    </source>
</evidence>
<evidence type="ECO:0000256" key="3">
    <source>
        <dbReference type="ARBA" id="ARBA00022737"/>
    </source>
</evidence>
<dbReference type="SMR" id="A0A1I7S0K6"/>
<proteinExistence type="predicted"/>
<keyword evidence="5" id="KW-0862">Zinc</keyword>
<evidence type="ECO:0000256" key="4">
    <source>
        <dbReference type="ARBA" id="ARBA00022771"/>
    </source>
</evidence>
<evidence type="ECO:0000313" key="11">
    <source>
        <dbReference type="Proteomes" id="UP000095284"/>
    </source>
</evidence>
<evidence type="ECO:0000256" key="1">
    <source>
        <dbReference type="ARBA" id="ARBA00022574"/>
    </source>
</evidence>
<feature type="repeat" description="WD" evidence="7">
    <location>
        <begin position="378"/>
        <end position="420"/>
    </location>
</feature>
<dbReference type="PROSITE" id="PS00678">
    <property type="entry name" value="WD_REPEATS_1"/>
    <property type="match status" value="2"/>
</dbReference>
<keyword evidence="8" id="KW-0175">Coiled coil</keyword>
<dbReference type="eggNOG" id="ENOG502QQ8V">
    <property type="taxonomic scope" value="Eukaryota"/>
</dbReference>
<gene>
    <name evidence="10" type="ORF">BXYJ_LOCUS15846</name>
</gene>
<dbReference type="Proteomes" id="UP000095284">
    <property type="component" value="Unplaced"/>
</dbReference>
<dbReference type="EMBL" id="CAJFCV020000006">
    <property type="protein sequence ID" value="CAG9132312.1"/>
    <property type="molecule type" value="Genomic_DNA"/>
</dbReference>
<dbReference type="PRINTS" id="PR00320">
    <property type="entry name" value="GPROTEINBRPT"/>
</dbReference>
<dbReference type="InterPro" id="IPR019775">
    <property type="entry name" value="WD40_repeat_CS"/>
</dbReference>
<evidence type="ECO:0000313" key="10">
    <source>
        <dbReference type="EMBL" id="CAD5235755.1"/>
    </source>
</evidence>